<feature type="compositionally biased region" description="Acidic residues" evidence="1">
    <location>
        <begin position="216"/>
        <end position="226"/>
    </location>
</feature>
<proteinExistence type="predicted"/>
<feature type="region of interest" description="Disordered" evidence="1">
    <location>
        <begin position="214"/>
        <end position="233"/>
    </location>
</feature>
<dbReference type="RefSeq" id="WP_149082906.1">
    <property type="nucleotide sequence ID" value="NZ_VTAW01000036.1"/>
</dbReference>
<dbReference type="PROSITE" id="PS51257">
    <property type="entry name" value="PROKAR_LIPOPROTEIN"/>
    <property type="match status" value="1"/>
</dbReference>
<gene>
    <name evidence="2" type="ORF">FYC77_18125</name>
</gene>
<reference evidence="2 3" key="1">
    <citation type="submission" date="2019-08" db="EMBL/GenBank/DDBJ databases">
        <title>Archaea genome.</title>
        <authorList>
            <person name="Kajale S."/>
            <person name="Shouche Y."/>
            <person name="Deshpande N."/>
            <person name="Sharma A."/>
        </authorList>
    </citation>
    <scope>NUCLEOTIDE SEQUENCE [LARGE SCALE GENOMIC DNA]</scope>
    <source>
        <strain evidence="2 3">ESP3B_9</strain>
    </source>
</reference>
<evidence type="ECO:0000256" key="1">
    <source>
        <dbReference type="SAM" id="MobiDB-lite"/>
    </source>
</evidence>
<name>A0A5D5AFP0_9EURY</name>
<evidence type="ECO:0000313" key="3">
    <source>
        <dbReference type="Proteomes" id="UP000324104"/>
    </source>
</evidence>
<accession>A0A5D5AFP0</accession>
<organism evidence="2 3">
    <name type="scientific">Natrialba swarupiae</name>
    <dbReference type="NCBI Taxonomy" id="2448032"/>
    <lineage>
        <taxon>Archaea</taxon>
        <taxon>Methanobacteriati</taxon>
        <taxon>Methanobacteriota</taxon>
        <taxon>Stenosarchaea group</taxon>
        <taxon>Halobacteria</taxon>
        <taxon>Halobacteriales</taxon>
        <taxon>Natrialbaceae</taxon>
        <taxon>Natrialba</taxon>
    </lineage>
</organism>
<protein>
    <submittedName>
        <fullName evidence="2">Uncharacterized protein</fullName>
    </submittedName>
</protein>
<sequence length="488" mass="51785">MKNTTTTRRGVLATAGLATVGGLAGCIDQVAARTTNTGASPAAMFGGIRDDQLIPVTAGDTIRFSPTVRVEEQFLSGDIELEAWMTNAKVAPAQDYNSVRSNKCCPPAVGRIPDEDDEDDESDEDDQTSNSTERLQRLTGASDDEIRGMYEYLEGEPVLGERCVITLPDARAPRGGPSMESLVTPNSLIEFVTGRADGEGTVYSWGSNEYKTAVAEQEDDDDDENESCTQHTEGLSNEQSIYCWGHTSTTAISGPTHTDGTLDALTSDSGVVVVNVTNRPPTATDEKSMIGVTADGRPTDVDGLDDWGRESGPSSSTSTVVCQVLVQPAGCPCPFPALLHVQRHKNNDQYVYSCGWVIDEACLYEDSTTVLTGIGRGRGSGAGKVNIQDINTSGSGDISGDEIRRVLPDDVSPAGSQMFSGHLDRAARSGIIPDGELAEKVAQTVSSDGDVYCSCYPFDGHCLHLVDDGNTSNTVKFKAGAELSKSVN</sequence>
<evidence type="ECO:0000313" key="2">
    <source>
        <dbReference type="EMBL" id="TYT60586.1"/>
    </source>
</evidence>
<feature type="compositionally biased region" description="Acidic residues" evidence="1">
    <location>
        <begin position="114"/>
        <end position="127"/>
    </location>
</feature>
<dbReference type="AlphaFoldDB" id="A0A5D5AFP0"/>
<dbReference type="Proteomes" id="UP000324104">
    <property type="component" value="Unassembled WGS sequence"/>
</dbReference>
<keyword evidence="3" id="KW-1185">Reference proteome</keyword>
<dbReference type="EMBL" id="VTAW01000036">
    <property type="protein sequence ID" value="TYT60586.1"/>
    <property type="molecule type" value="Genomic_DNA"/>
</dbReference>
<dbReference type="PROSITE" id="PS51318">
    <property type="entry name" value="TAT"/>
    <property type="match status" value="1"/>
</dbReference>
<feature type="region of interest" description="Disordered" evidence="1">
    <location>
        <begin position="102"/>
        <end position="142"/>
    </location>
</feature>
<comment type="caution">
    <text evidence="2">The sequence shown here is derived from an EMBL/GenBank/DDBJ whole genome shotgun (WGS) entry which is preliminary data.</text>
</comment>
<dbReference type="InterPro" id="IPR006311">
    <property type="entry name" value="TAT_signal"/>
</dbReference>